<dbReference type="GO" id="GO:0030246">
    <property type="term" value="F:carbohydrate binding"/>
    <property type="evidence" value="ECO:0007669"/>
    <property type="project" value="InterPro"/>
</dbReference>
<dbReference type="SUPFAM" id="SSF74650">
    <property type="entry name" value="Galactose mutarotase-like"/>
    <property type="match status" value="1"/>
</dbReference>
<dbReference type="SUPFAM" id="SSF51445">
    <property type="entry name" value="(Trans)glycosidases"/>
    <property type="match status" value="1"/>
</dbReference>
<organism evidence="8 9">
    <name type="scientific">Pseudoduganella namucuonensis</name>
    <dbReference type="NCBI Taxonomy" id="1035707"/>
    <lineage>
        <taxon>Bacteria</taxon>
        <taxon>Pseudomonadati</taxon>
        <taxon>Pseudomonadota</taxon>
        <taxon>Betaproteobacteria</taxon>
        <taxon>Burkholderiales</taxon>
        <taxon>Oxalobacteraceae</taxon>
        <taxon>Telluria group</taxon>
        <taxon>Pseudoduganella</taxon>
    </lineage>
</organism>
<dbReference type="InterPro" id="IPR051816">
    <property type="entry name" value="Glycosyl_Hydrolase_31"/>
</dbReference>
<dbReference type="InterPro" id="IPR011013">
    <property type="entry name" value="Gal_mutarotase_sf_dom"/>
</dbReference>
<feature type="domain" description="Glycosyl hydrolase family 31 C-terminal" evidence="7">
    <location>
        <begin position="638"/>
        <end position="736"/>
    </location>
</feature>
<sequence>MNKRRNLLTHLAASVPALALFRYGIAADKNSTQEPGKLGSSNAVKGWKKTGAGIECTIEQTLLRIDFVTDQIVRVTATRNPGWSKGASLMRVDIAAKPGPIKAHHAAKTLTLQSARMSVKLDQATGSISFWGPNGALLLEESSVSPRTFEQVEVIKSVPDPATVKTVKTVDGERQLVGTYVRKKDRDAWKATARFKLGDQEALYGLGFDETDDLNLRGKSKRLYQHNLRIVVPFLVSTRGYGLLFDTYSLLTFTDGKDGASVSSDVVDELDYYFVLGPSMDGAIAGYRQLTGAATMLPKWAFGYIQSKERYVTQRELIDTAKQFRDRKIPMDVMVQDWNYWVHGRWGSFLPDAARYPDIGAMTKAVHDMNAKVMISIWPNPSPLDPPGQALKELGYTLAGTEYVDFFQRKAGDLYFDNVWQYLGRHGIDAWWCDSTEPAIADWGGTKRSQDADDVNIRVLADIVGAQFMNAYALVDSQSLYRNWRKAVPNKRLVNLTRSGYAGSQALGAVVWTGDISAKWSVLVQQMAALQSGSASGTPYVTVDIGGFFVKRKEQWFWDGDYEGGVADLGYRELYTRWLQLGVFLPMFRSHGTDTPREPWHFGEPGTPFYDAILQFIQLRYRLLSHIYSQAGLVHLHGASFIRPLAFAFPDDPRTHDLKSQMLFGEGMMVSPVLEPMYYGVQSAPLAGKEKSREVYLPKGTWIDFWTGHRLAGGKTIMVDAPIERMPLHVRAGSVIPMGPEMQFASEDTDPVIELRVYPGADGEYTYYEDAGDGWGYERGEYALTRMRWDDAARKLTIVRRQGHYPGMKETRRFQVIVVGRADGRGAEPAGRAAKVVSYDGRTVVVDALMR</sequence>
<evidence type="ECO:0000256" key="2">
    <source>
        <dbReference type="RuleBase" id="RU361185"/>
    </source>
</evidence>
<dbReference type="PANTHER" id="PTHR43863">
    <property type="entry name" value="HYDROLASE, PUTATIVE (AFU_ORTHOLOGUE AFUA_1G03140)-RELATED"/>
    <property type="match status" value="1"/>
</dbReference>
<keyword evidence="2 8" id="KW-0378">Hydrolase</keyword>
<dbReference type="Pfam" id="PF21365">
    <property type="entry name" value="Glyco_hydro_31_3rd"/>
    <property type="match status" value="1"/>
</dbReference>
<keyword evidence="2" id="KW-0326">Glycosidase</keyword>
<evidence type="ECO:0000256" key="1">
    <source>
        <dbReference type="ARBA" id="ARBA00007806"/>
    </source>
</evidence>
<keyword evidence="9" id="KW-1185">Reference proteome</keyword>
<feature type="signal peptide" evidence="3">
    <location>
        <begin position="1"/>
        <end position="26"/>
    </location>
</feature>
<dbReference type="Pfam" id="PF17137">
    <property type="entry name" value="DUF5110"/>
    <property type="match status" value="1"/>
</dbReference>
<name>A0A1I7JA74_9BURK</name>
<dbReference type="InterPro" id="IPR025887">
    <property type="entry name" value="Glyco_hydro_31_N_dom"/>
</dbReference>
<dbReference type="AlphaFoldDB" id="A0A1I7JA74"/>
<evidence type="ECO:0000313" key="9">
    <source>
        <dbReference type="Proteomes" id="UP000199391"/>
    </source>
</evidence>
<feature type="domain" description="Glycoside hydrolase family 31 N-terminal" evidence="5">
    <location>
        <begin position="63"/>
        <end position="250"/>
    </location>
</feature>
<reference evidence="9" key="1">
    <citation type="submission" date="2016-10" db="EMBL/GenBank/DDBJ databases">
        <authorList>
            <person name="Varghese N."/>
            <person name="Submissions S."/>
        </authorList>
    </citation>
    <scope>NUCLEOTIDE SEQUENCE [LARGE SCALE GENOMIC DNA]</scope>
    <source>
        <strain evidence="9">CGMCC 1.11014</strain>
    </source>
</reference>
<dbReference type="RefSeq" id="WP_093556023.1">
    <property type="nucleotide sequence ID" value="NZ_FPBO01000010.1"/>
</dbReference>
<keyword evidence="3" id="KW-0732">Signal</keyword>
<comment type="similarity">
    <text evidence="1 2">Belongs to the glycosyl hydrolase 31 family.</text>
</comment>
<evidence type="ECO:0000256" key="3">
    <source>
        <dbReference type="SAM" id="SignalP"/>
    </source>
</evidence>
<evidence type="ECO:0000259" key="5">
    <source>
        <dbReference type="Pfam" id="PF13802"/>
    </source>
</evidence>
<dbReference type="Pfam" id="PF13802">
    <property type="entry name" value="Gal_mutarotas_2"/>
    <property type="match status" value="1"/>
</dbReference>
<dbReference type="Gene3D" id="2.60.40.1760">
    <property type="entry name" value="glycosyl hydrolase (family 31)"/>
    <property type="match status" value="1"/>
</dbReference>
<dbReference type="CDD" id="cd14752">
    <property type="entry name" value="GH31_N"/>
    <property type="match status" value="1"/>
</dbReference>
<feature type="domain" description="Glycoside hydrolase family 31 TIM barrel" evidence="4">
    <location>
        <begin position="295"/>
        <end position="630"/>
    </location>
</feature>
<dbReference type="Proteomes" id="UP000199391">
    <property type="component" value="Unassembled WGS sequence"/>
</dbReference>
<dbReference type="PANTHER" id="PTHR43863:SF2">
    <property type="entry name" value="MALTASE-GLUCOAMYLASE"/>
    <property type="match status" value="1"/>
</dbReference>
<dbReference type="STRING" id="1035707.SAMN05216552_1010196"/>
<dbReference type="Gene3D" id="3.20.20.80">
    <property type="entry name" value="Glycosidases"/>
    <property type="match status" value="1"/>
</dbReference>
<protein>
    <submittedName>
        <fullName evidence="8">Alpha-D-xyloside xylohydrolase</fullName>
    </submittedName>
</protein>
<dbReference type="EMBL" id="FPBO01000010">
    <property type="protein sequence ID" value="SFU82033.1"/>
    <property type="molecule type" value="Genomic_DNA"/>
</dbReference>
<evidence type="ECO:0000259" key="4">
    <source>
        <dbReference type="Pfam" id="PF01055"/>
    </source>
</evidence>
<dbReference type="Gene3D" id="2.60.40.1180">
    <property type="entry name" value="Golgi alpha-mannosidase II"/>
    <property type="match status" value="2"/>
</dbReference>
<dbReference type="SUPFAM" id="SSF51011">
    <property type="entry name" value="Glycosyl hydrolase domain"/>
    <property type="match status" value="1"/>
</dbReference>
<evidence type="ECO:0000259" key="7">
    <source>
        <dbReference type="Pfam" id="PF21365"/>
    </source>
</evidence>
<dbReference type="GO" id="GO:0004553">
    <property type="term" value="F:hydrolase activity, hydrolyzing O-glycosyl compounds"/>
    <property type="evidence" value="ECO:0007669"/>
    <property type="project" value="InterPro"/>
</dbReference>
<dbReference type="CDD" id="cd06591">
    <property type="entry name" value="GH31_xylosidase_XylS"/>
    <property type="match status" value="1"/>
</dbReference>
<dbReference type="InterPro" id="IPR048395">
    <property type="entry name" value="Glyco_hydro_31_C"/>
</dbReference>
<dbReference type="InterPro" id="IPR000322">
    <property type="entry name" value="Glyco_hydro_31_TIM"/>
</dbReference>
<dbReference type="InterPro" id="IPR017853">
    <property type="entry name" value="GH"/>
</dbReference>
<evidence type="ECO:0000259" key="6">
    <source>
        <dbReference type="Pfam" id="PF17137"/>
    </source>
</evidence>
<dbReference type="OrthoDB" id="176168at2"/>
<proteinExistence type="inferred from homology"/>
<accession>A0A1I7JA74</accession>
<dbReference type="InterPro" id="IPR013780">
    <property type="entry name" value="Glyco_hydro_b"/>
</dbReference>
<evidence type="ECO:0000313" key="8">
    <source>
        <dbReference type="EMBL" id="SFU82033.1"/>
    </source>
</evidence>
<dbReference type="InterPro" id="IPR033403">
    <property type="entry name" value="DUF5110"/>
</dbReference>
<gene>
    <name evidence="8" type="ORF">SAMN05216552_1010196</name>
</gene>
<dbReference type="Pfam" id="PF01055">
    <property type="entry name" value="Glyco_hydro_31_2nd"/>
    <property type="match status" value="1"/>
</dbReference>
<dbReference type="GO" id="GO:0005975">
    <property type="term" value="P:carbohydrate metabolic process"/>
    <property type="evidence" value="ECO:0007669"/>
    <property type="project" value="InterPro"/>
</dbReference>
<feature type="domain" description="DUF5110" evidence="6">
    <location>
        <begin position="753"/>
        <end position="820"/>
    </location>
</feature>
<feature type="chain" id="PRO_5011527889" evidence="3">
    <location>
        <begin position="27"/>
        <end position="851"/>
    </location>
</feature>